<keyword evidence="2" id="KW-1185">Reference proteome</keyword>
<gene>
    <name evidence="1" type="ORF">PENSOL_c030G04271</name>
</gene>
<comment type="caution">
    <text evidence="1">The sequence shown here is derived from an EMBL/GenBank/DDBJ whole genome shotgun (WGS) entry which is preliminary data.</text>
</comment>
<dbReference type="Proteomes" id="UP000191612">
    <property type="component" value="Unassembled WGS sequence"/>
</dbReference>
<dbReference type="AlphaFoldDB" id="A0A1V6QX61"/>
<reference evidence="2" key="1">
    <citation type="journal article" date="2017" name="Nat. Microbiol.">
        <title>Global analysis of biosynthetic gene clusters reveals vast potential of secondary metabolite production in Penicillium species.</title>
        <authorList>
            <person name="Nielsen J.C."/>
            <person name="Grijseels S."/>
            <person name="Prigent S."/>
            <person name="Ji B."/>
            <person name="Dainat J."/>
            <person name="Nielsen K.F."/>
            <person name="Frisvad J.C."/>
            <person name="Workman M."/>
            <person name="Nielsen J."/>
        </authorList>
    </citation>
    <scope>NUCLEOTIDE SEQUENCE [LARGE SCALE GENOMIC DNA]</scope>
    <source>
        <strain evidence="2">IBT 29525</strain>
    </source>
</reference>
<dbReference type="STRING" id="60172.A0A1V6QX61"/>
<name>A0A1V6QX61_9EURO</name>
<evidence type="ECO:0000313" key="1">
    <source>
        <dbReference type="EMBL" id="OQD93764.1"/>
    </source>
</evidence>
<sequence length="240" mass="27201">MNTTADATFGPQLRGHFDFTLLFEQSIFSVGQSAILLPTSLFRITVLTRRKPSFEASTLLWIKLVKLSTSDAALLLTREDCRIYPFWASVGEFGAMEHLVDRTYPIRGSLLYAEHRYSYSPSLLLSVYLSITILLDIAYVRSLFLRGSLDAIGAVTTAIIATELLVLVLEEIPKRGPAILKTSKEISSGLWNRSAFWWLNSTFSKGYYSFLQVDDLYSLDHNLDSYRLASKLDQTWKCVF</sequence>
<organism evidence="1 2">
    <name type="scientific">Penicillium solitum</name>
    <dbReference type="NCBI Taxonomy" id="60172"/>
    <lineage>
        <taxon>Eukaryota</taxon>
        <taxon>Fungi</taxon>
        <taxon>Dikarya</taxon>
        <taxon>Ascomycota</taxon>
        <taxon>Pezizomycotina</taxon>
        <taxon>Eurotiomycetes</taxon>
        <taxon>Eurotiomycetidae</taxon>
        <taxon>Eurotiales</taxon>
        <taxon>Aspergillaceae</taxon>
        <taxon>Penicillium</taxon>
    </lineage>
</organism>
<proteinExistence type="predicted"/>
<accession>A0A1V6QX61</accession>
<evidence type="ECO:0000313" key="2">
    <source>
        <dbReference type="Proteomes" id="UP000191612"/>
    </source>
</evidence>
<dbReference type="EMBL" id="MDYO01000030">
    <property type="protein sequence ID" value="OQD93764.1"/>
    <property type="molecule type" value="Genomic_DNA"/>
</dbReference>
<protein>
    <submittedName>
        <fullName evidence="1">Uncharacterized protein</fullName>
    </submittedName>
</protein>